<feature type="compositionally biased region" description="Pro residues" evidence="1">
    <location>
        <begin position="11"/>
        <end position="23"/>
    </location>
</feature>
<dbReference type="KEGG" id="vg:80559025"/>
<proteinExistence type="predicted"/>
<sequence length="141" mass="15290">MQTPSRTDKPMNPPPSRPSYPPGRRPRCASLNYVQSLHQLMALSGDIMKHLEKRDTASSIETRVRVGAIRDAFYTDLLSLGDCGGLRRTLSRFGNALVSVVVARSAPTGGPSFDPVQAILIRMVQVIEEIPGLPLCPGCSC</sequence>
<evidence type="ECO:0000313" key="2">
    <source>
        <dbReference type="EMBL" id="QQO86211.1"/>
    </source>
</evidence>
<accession>A0A7T8IS61</accession>
<keyword evidence="3" id="KW-1185">Reference proteome</keyword>
<gene>
    <name evidence="2" type="primary">VP7</name>
</gene>
<protein>
    <submittedName>
        <fullName evidence="2">Viral protein 7</fullName>
    </submittedName>
</protein>
<dbReference type="GeneID" id="80559025"/>
<dbReference type="Proteomes" id="UP001055310">
    <property type="component" value="Genome"/>
</dbReference>
<dbReference type="EMBL" id="MT774252">
    <property type="protein sequence ID" value="QQO86211.1"/>
    <property type="molecule type" value="Viral_cRNA"/>
</dbReference>
<evidence type="ECO:0000256" key="1">
    <source>
        <dbReference type="SAM" id="MobiDB-lite"/>
    </source>
</evidence>
<evidence type="ECO:0000313" key="3">
    <source>
        <dbReference type="Proteomes" id="UP001055310"/>
    </source>
</evidence>
<name>A0A7T8IS61_9ORTO</name>
<reference evidence="2 3" key="2">
    <citation type="submission" date="2020-07" db="EMBL/GenBank/DDBJ databases">
        <authorList>
            <person name="Feng K.H."/>
            <person name="Tesh R.B."/>
            <person name="Allison A.B."/>
        </authorList>
    </citation>
    <scope>NUCLEOTIDE SEQUENCE [LARGE SCALE GENOMIC DNA]</scope>
    <source>
        <strain evidence="2 3">LEIV 152K</strain>
    </source>
</reference>
<organism evidence="2 3">
    <name type="scientific">Tyulek (Tjuloc) virus</name>
    <dbReference type="NCBI Taxonomy" id="1204161"/>
    <lineage>
        <taxon>Viruses</taxon>
        <taxon>Riboviria</taxon>
        <taxon>Orthornavirae</taxon>
        <taxon>Negarnaviricota</taxon>
        <taxon>Polyploviricotina</taxon>
        <taxon>Insthoviricetes</taxon>
        <taxon>Articulavirales</taxon>
        <taxon>Orthomyxoviridae</taxon>
        <taxon>Quaranjavirus</taxon>
        <taxon>Quaranjavirus tyulekense</taxon>
    </lineage>
</organism>
<dbReference type="RefSeq" id="YP_010840353.1">
    <property type="nucleotide sequence ID" value="NC_078642.1"/>
</dbReference>
<feature type="region of interest" description="Disordered" evidence="1">
    <location>
        <begin position="1"/>
        <end position="25"/>
    </location>
</feature>
<reference evidence="3" key="1">
    <citation type="submission" date="2012-04" db="EMBL/GenBank/DDBJ databases">
        <title>Tjuloc virus, a novel Quaranjavirus member.</title>
        <authorList>
            <person name="Palacios G."/>
            <person name="Savji N."/>
            <person name="Lipkin W.I."/>
        </authorList>
    </citation>
    <scope>NUCLEOTIDE SEQUENCE [LARGE SCALE GENOMIC DNA]</scope>
    <source>
        <strain evidence="3">LEIV 152K</strain>
    </source>
</reference>